<proteinExistence type="predicted"/>
<dbReference type="RefSeq" id="WP_003862686.1">
    <property type="nucleotide sequence ID" value="NZ_CP011309.1"/>
</dbReference>
<dbReference type="AlphaFoldDB" id="A0A0F6WRS0"/>
<dbReference type="InterPro" id="IPR022029">
    <property type="entry name" value="YoaR-like_PG-bd"/>
</dbReference>
<sequence>MKNSGKNSAKNRTKGILIGVLVGLIAIFAGIYAVDVFLNKDNIPRGTTVGGVSISNLSAQEARTKLETELANDVVQPVTVTAGEQSTTFDPVSSGVGIDWDATIEGTGEQSWNPITRFVALFKESESPIVSTVDPAAFGPTLDRMVGELYRDPISGNLNIDAGTLVVNDTIDGQAVDRTVLEQAVTENWLNPEGVEAEPYVVPAAISQDTIDELAEGAGAKAVSSPFVVRGDDGIEGTIPVERMGEVVSFPEENGTIRVDINAEAATAMLAEGLKETEIEPTNAQISFSSGSRVVTPEVTGHGINWEETLADLPNNLTGDGPRTIDAVYEDTPATFTATDAQNATFNEVMGEFTTGGFSAASGTNIRLTAQMVDGAVVSPGDTFSLNNYTGPRGAAQGFVDSGIILNGRSDTAVGGGISQFATTLYNAYYFAGLEDITHTPHSYYISRYPAGREATIFDGAIDLQFRNNSPYPVMISTSADASNVTVRIMGVDTTSVESINNGRWSTTQPNTVRVSGSDCVPSTGAPGFTTSDTRIISDLSGNEITRETVTTVYDPSPNVVCS</sequence>
<dbReference type="Proteomes" id="UP000034037">
    <property type="component" value="Chromosome"/>
</dbReference>
<dbReference type="Pfam" id="PF04294">
    <property type="entry name" value="VanW"/>
    <property type="match status" value="1"/>
</dbReference>
<feature type="domain" description="YoaR-like putative peptidoglycan binding" evidence="1">
    <location>
        <begin position="247"/>
        <end position="326"/>
    </location>
</feature>
<reference evidence="2 3" key="1">
    <citation type="submission" date="2015-04" db="EMBL/GenBank/DDBJ databases">
        <title>Complete Genome Sequence of Brevibacterium flavum ATCC 15168.</title>
        <authorList>
            <person name="Ahn J."/>
            <person name="Park G."/>
            <person name="Jeon W."/>
            <person name="Jang Y."/>
            <person name="Jang M."/>
            <person name="Lee H."/>
            <person name="Lee H."/>
        </authorList>
    </citation>
    <scope>NUCLEOTIDE SEQUENCE [LARGE SCALE GENOMIC DNA]</scope>
    <source>
        <strain evidence="2 3">ATCC 15168</strain>
    </source>
</reference>
<dbReference type="InterPro" id="IPR052913">
    <property type="entry name" value="Glycopeptide_resist_protein"/>
</dbReference>
<gene>
    <name evidence="2" type="ORF">YH66_14295</name>
</gene>
<organism evidence="2 3">
    <name type="scientific">[Brevibacterium] flavum</name>
    <dbReference type="NCBI Taxonomy" id="92706"/>
    <lineage>
        <taxon>Bacteria</taxon>
        <taxon>Bacillati</taxon>
        <taxon>Actinomycetota</taxon>
        <taxon>Actinomycetes</taxon>
        <taxon>Mycobacteriales</taxon>
        <taxon>Corynebacteriaceae</taxon>
        <taxon>Corynebacterium</taxon>
    </lineage>
</organism>
<keyword evidence="3" id="KW-1185">Reference proteome</keyword>
<dbReference type="InterPro" id="IPR007391">
    <property type="entry name" value="Vancomycin_resist_VanW"/>
</dbReference>
<accession>A0A0F6WRS0</accession>
<name>A0A0F6WRS0_9CORY</name>
<evidence type="ECO:0000313" key="2">
    <source>
        <dbReference type="EMBL" id="AKF28611.1"/>
    </source>
</evidence>
<evidence type="ECO:0000313" key="3">
    <source>
        <dbReference type="Proteomes" id="UP000034037"/>
    </source>
</evidence>
<protein>
    <recommendedName>
        <fullName evidence="1">YoaR-like putative peptidoglycan binding domain-containing protein</fullName>
    </recommendedName>
</protein>
<dbReference type="Pfam" id="PF12229">
    <property type="entry name" value="PG_binding_4"/>
    <property type="match status" value="1"/>
</dbReference>
<dbReference type="HOGENOM" id="CLU_011572_0_1_11"/>
<dbReference type="PATRIC" id="fig|92706.3.peg.3001"/>
<dbReference type="EMBL" id="CP011309">
    <property type="protein sequence ID" value="AKF28611.1"/>
    <property type="molecule type" value="Genomic_DNA"/>
</dbReference>
<dbReference type="PANTHER" id="PTHR35788">
    <property type="entry name" value="EXPORTED PROTEIN-RELATED"/>
    <property type="match status" value="1"/>
</dbReference>
<dbReference type="PANTHER" id="PTHR35788:SF1">
    <property type="entry name" value="EXPORTED PROTEIN"/>
    <property type="match status" value="1"/>
</dbReference>
<evidence type="ECO:0000259" key="1">
    <source>
        <dbReference type="Pfam" id="PF12229"/>
    </source>
</evidence>